<evidence type="ECO:0000256" key="2">
    <source>
        <dbReference type="ARBA" id="ARBA00022741"/>
    </source>
</evidence>
<organism evidence="5 6">
    <name type="scientific">Rhodovulum bhavnagarense</name>
    <dbReference type="NCBI Taxonomy" id="992286"/>
    <lineage>
        <taxon>Bacteria</taxon>
        <taxon>Pseudomonadati</taxon>
        <taxon>Pseudomonadota</taxon>
        <taxon>Alphaproteobacteria</taxon>
        <taxon>Rhodobacterales</taxon>
        <taxon>Paracoccaceae</taxon>
        <taxon>Rhodovulum</taxon>
    </lineage>
</organism>
<dbReference type="GO" id="GO:0005524">
    <property type="term" value="F:ATP binding"/>
    <property type="evidence" value="ECO:0007669"/>
    <property type="project" value="UniProtKB-KW"/>
</dbReference>
<keyword evidence="2" id="KW-0547">Nucleotide-binding</keyword>
<evidence type="ECO:0000259" key="4">
    <source>
        <dbReference type="Pfam" id="PF00582"/>
    </source>
</evidence>
<name>A0A4V2SVI0_9RHOB</name>
<proteinExistence type="inferred from homology"/>
<dbReference type="SUPFAM" id="SSF52402">
    <property type="entry name" value="Adenine nucleotide alpha hydrolases-like"/>
    <property type="match status" value="2"/>
</dbReference>
<feature type="domain" description="UspA" evidence="4">
    <location>
        <begin position="1"/>
        <end position="131"/>
    </location>
</feature>
<dbReference type="InterPro" id="IPR014729">
    <property type="entry name" value="Rossmann-like_a/b/a_fold"/>
</dbReference>
<dbReference type="InterPro" id="IPR006016">
    <property type="entry name" value="UspA"/>
</dbReference>
<keyword evidence="6" id="KW-1185">Reference proteome</keyword>
<dbReference type="OrthoDB" id="5564966at2"/>
<dbReference type="EMBL" id="SLXU01000022">
    <property type="protein sequence ID" value="TCP58546.1"/>
    <property type="molecule type" value="Genomic_DNA"/>
</dbReference>
<feature type="domain" description="UspA" evidence="4">
    <location>
        <begin position="139"/>
        <end position="282"/>
    </location>
</feature>
<evidence type="ECO:0000256" key="3">
    <source>
        <dbReference type="ARBA" id="ARBA00022840"/>
    </source>
</evidence>
<dbReference type="Proteomes" id="UP000295050">
    <property type="component" value="Unassembled WGS sequence"/>
</dbReference>
<gene>
    <name evidence="5" type="ORF">EV663_12222</name>
</gene>
<reference evidence="5 6" key="1">
    <citation type="submission" date="2019-03" db="EMBL/GenBank/DDBJ databases">
        <title>Genomic Encyclopedia of Type Strains, Phase IV (KMG-IV): sequencing the most valuable type-strain genomes for metagenomic binning, comparative biology and taxonomic classification.</title>
        <authorList>
            <person name="Goeker M."/>
        </authorList>
    </citation>
    <scope>NUCLEOTIDE SEQUENCE [LARGE SCALE GENOMIC DNA]</scope>
    <source>
        <strain evidence="5 6">DSM 24766</strain>
    </source>
</reference>
<dbReference type="PANTHER" id="PTHR46268">
    <property type="entry name" value="STRESS RESPONSE PROTEIN NHAX"/>
    <property type="match status" value="1"/>
</dbReference>
<dbReference type="InterPro" id="IPR006015">
    <property type="entry name" value="Universal_stress_UspA"/>
</dbReference>
<sequence length="290" mass="30931">MKTIMVATDFSERSDRALRRATLLARQTGAGLSLVHVVDDDQAVRIVEAEREAAAGLLREQTATIREADGVTCAARVVMADPFAGIVQAADEIAPDLLVLGPHRRRLLHDVFVGTTAERTIRSVGCPVLMVNAPPVGPYRHALLATDLSDGSRLAIRRYSELGLAPGARASALHVFGAHEARMMRAHAIPTDGHDAHLAETGEAAARALSEFLRAFPHAPMMEVTRHQGSVPAAEILDAVREMQADLVVVGTQGRSGLEAVFLGSVARNVLRSAEVDVLAVPPSHADRVP</sequence>
<dbReference type="CDD" id="cd00293">
    <property type="entry name" value="USP-like"/>
    <property type="match status" value="2"/>
</dbReference>
<dbReference type="RefSeq" id="WP_132953088.1">
    <property type="nucleotide sequence ID" value="NZ_SLXU01000022.1"/>
</dbReference>
<dbReference type="Pfam" id="PF00582">
    <property type="entry name" value="Usp"/>
    <property type="match status" value="2"/>
</dbReference>
<dbReference type="PRINTS" id="PR01438">
    <property type="entry name" value="UNVRSLSTRESS"/>
</dbReference>
<protein>
    <submittedName>
        <fullName evidence="5">Nucleotide-binding universal stress UspA family protein</fullName>
    </submittedName>
</protein>
<dbReference type="Gene3D" id="3.40.50.620">
    <property type="entry name" value="HUPs"/>
    <property type="match status" value="2"/>
</dbReference>
<evidence type="ECO:0000313" key="5">
    <source>
        <dbReference type="EMBL" id="TCP58546.1"/>
    </source>
</evidence>
<comment type="caution">
    <text evidence="5">The sequence shown here is derived from an EMBL/GenBank/DDBJ whole genome shotgun (WGS) entry which is preliminary data.</text>
</comment>
<evidence type="ECO:0000256" key="1">
    <source>
        <dbReference type="ARBA" id="ARBA00008791"/>
    </source>
</evidence>
<evidence type="ECO:0000313" key="6">
    <source>
        <dbReference type="Proteomes" id="UP000295050"/>
    </source>
</evidence>
<dbReference type="PANTHER" id="PTHR46268:SF27">
    <property type="entry name" value="UNIVERSAL STRESS PROTEIN RV2623"/>
    <property type="match status" value="1"/>
</dbReference>
<dbReference type="AlphaFoldDB" id="A0A4V2SVI0"/>
<keyword evidence="3" id="KW-0067">ATP-binding</keyword>
<comment type="similarity">
    <text evidence="1">Belongs to the universal stress protein A family.</text>
</comment>
<accession>A0A4V2SVI0</accession>